<sequence>MENKQFRLEISPSGILTNLVLKEDIHQMNWVMNSSYLDDSGYDEKDKLFGNFSLKIDGKLVSSADMFPTISHEEAKATVSYAFEQIELIMKYDLTQAKNSFVWNITLKNRTANELNITDFALWSSFSYVMYRINDLNLQTNHSAAVFPSISNNYSKLACVRRSNEAPHLGMYQTKGQTLSVGTYCAYKNLFFESVSPSLDGILFHQLILAGGYPEKFENADWLYEKKGFILPGLSEKEWEYSLEPFKDQSDFYLIGQKNYGHPIFDFEPLAIAEQNYEFAFELPKHKDLTDAYIEYLDTAGERKRESIFSQIKNEKNKYYANLIFTTPGEHKITIEVENEKNDSVILNVMEPIKKIIENRSHFISGVLFNGKDSEIPYSYSPISNQGESLGKLSLVLKNNLLGQTNVKEVQKVEASCVYYIRQKWFQNGDFTKPIKLYGDFYRCMDFEYIGHVFYLLSQFEENILQLHHPDTYLSWAADVFTLRVNPDLHDNLRGKEEAEMLGVFFLYIDELMEELNSRGLTEKYEEIRSLWSKIAQKVSNDSKTYKAAVTEHFFDNAGFGPATGALASTHHFEAAKKYGELVLANIGFSNDFRAQSPDRWWEALSYMIHSLWGGITAAACLKAYEDLHDSRYLKAAYRATIGILYCYDTNAKATDTELSNGEAASTYSIAGPHINRPDLSRNRFGQSTFYRDGGIFTRLFTKEEETADWDMGEELVAYLDGFGKKTFLYEENGTVSVVNGSIEETEEGLIITSYAPYPTEYHFYDRNLHFVSEYGETIPQVLLVDGEFKIKKEELLTRE</sequence>
<proteinExistence type="predicted"/>
<evidence type="ECO:0000313" key="2">
    <source>
        <dbReference type="Proteomes" id="UP000234950"/>
    </source>
</evidence>
<name>A0A2N5HH87_9BACI</name>
<accession>A0A2N5HH87</accession>
<gene>
    <name evidence="1" type="ORF">CVD27_11560</name>
</gene>
<protein>
    <submittedName>
        <fullName evidence="1">Uncharacterized protein</fullName>
    </submittedName>
</protein>
<dbReference type="RefSeq" id="WP_101648052.1">
    <property type="nucleotide sequence ID" value="NZ_PGVE01000042.1"/>
</dbReference>
<dbReference type="Proteomes" id="UP000234950">
    <property type="component" value="Unassembled WGS sequence"/>
</dbReference>
<organism evidence="1 2">
    <name type="scientific">Neobacillus cucumis</name>
    <dbReference type="NCBI Taxonomy" id="1740721"/>
    <lineage>
        <taxon>Bacteria</taxon>
        <taxon>Bacillati</taxon>
        <taxon>Bacillota</taxon>
        <taxon>Bacilli</taxon>
        <taxon>Bacillales</taxon>
        <taxon>Bacillaceae</taxon>
        <taxon>Neobacillus</taxon>
    </lineage>
</organism>
<dbReference type="OrthoDB" id="1991740at2"/>
<comment type="caution">
    <text evidence="1">The sequence shown here is derived from an EMBL/GenBank/DDBJ whole genome shotgun (WGS) entry which is preliminary data.</text>
</comment>
<keyword evidence="2" id="KW-1185">Reference proteome</keyword>
<reference evidence="1 2" key="1">
    <citation type="submission" date="2017-11" db="EMBL/GenBank/DDBJ databases">
        <title>Comparitive Functional Genomics of Dry Heat Resistant strains isolated from the Viking Spacecraft.</title>
        <authorList>
            <person name="Seuylemezian A."/>
            <person name="Cooper K."/>
            <person name="Vaishampayan P."/>
        </authorList>
    </citation>
    <scope>NUCLEOTIDE SEQUENCE [LARGE SCALE GENOMIC DNA]</scope>
    <source>
        <strain evidence="1 2">V32-6</strain>
    </source>
</reference>
<dbReference type="AlphaFoldDB" id="A0A2N5HH87"/>
<dbReference type="EMBL" id="PGVE01000042">
    <property type="protein sequence ID" value="PLS04875.1"/>
    <property type="molecule type" value="Genomic_DNA"/>
</dbReference>
<evidence type="ECO:0000313" key="1">
    <source>
        <dbReference type="EMBL" id="PLS04875.1"/>
    </source>
</evidence>